<evidence type="ECO:0008006" key="2">
    <source>
        <dbReference type="Google" id="ProtNLM"/>
    </source>
</evidence>
<protein>
    <recommendedName>
        <fullName evidence="2">DUF2695 domain-containing protein</fullName>
    </recommendedName>
</protein>
<dbReference type="InterPro" id="IPR024248">
    <property type="entry name" value="DUF2695"/>
</dbReference>
<reference evidence="1" key="1">
    <citation type="submission" date="2020-02" db="EMBL/GenBank/DDBJ databases">
        <authorList>
            <person name="Meier V. D."/>
        </authorList>
    </citation>
    <scope>NUCLEOTIDE SEQUENCE</scope>
    <source>
        <strain evidence="1">AVDCRST_MAG74</strain>
    </source>
</reference>
<accession>A0A6J4PHG9</accession>
<dbReference type="EMBL" id="CADCUR010000225">
    <property type="protein sequence ID" value="CAA9413675.1"/>
    <property type="molecule type" value="Genomic_DNA"/>
</dbReference>
<dbReference type="Pfam" id="PF10905">
    <property type="entry name" value="DUF2695"/>
    <property type="match status" value="1"/>
</dbReference>
<organism evidence="1">
    <name type="scientific">uncultured Pyrinomonadaceae bacterium</name>
    <dbReference type="NCBI Taxonomy" id="2283094"/>
    <lineage>
        <taxon>Bacteria</taxon>
        <taxon>Pseudomonadati</taxon>
        <taxon>Acidobacteriota</taxon>
        <taxon>Blastocatellia</taxon>
        <taxon>Blastocatellales</taxon>
        <taxon>Pyrinomonadaceae</taxon>
        <taxon>environmental samples</taxon>
    </lineage>
</organism>
<proteinExistence type="predicted"/>
<name>A0A6J4PHG9_9BACT</name>
<dbReference type="AlphaFoldDB" id="A0A6J4PHG9"/>
<sequence length="101" mass="12275">MPLIKKRQLEVWAQLSGEERERFLESLPATKEQIEDLFDYLDRRLQDEPCVHNLRFTMQFLMERRLDMPRVMSWLNENGGYCDCEVLQNIETKWFEAFAEE</sequence>
<evidence type="ECO:0000313" key="1">
    <source>
        <dbReference type="EMBL" id="CAA9413675.1"/>
    </source>
</evidence>
<gene>
    <name evidence="1" type="ORF">AVDCRST_MAG74-2465</name>
</gene>